<protein>
    <recommendedName>
        <fullName evidence="3">Helix-turn-helix domain-containing protein</fullName>
    </recommendedName>
</protein>
<dbReference type="EMBL" id="FXTC01000006">
    <property type="protein sequence ID" value="SMO75184.1"/>
    <property type="molecule type" value="Genomic_DNA"/>
</dbReference>
<organism evidence="1 2">
    <name type="scientific">Chryseobacterium rhizoplanae</name>
    <dbReference type="NCBI Taxonomy" id="1609531"/>
    <lineage>
        <taxon>Bacteria</taxon>
        <taxon>Pseudomonadati</taxon>
        <taxon>Bacteroidota</taxon>
        <taxon>Flavobacteriia</taxon>
        <taxon>Flavobacteriales</taxon>
        <taxon>Weeksellaceae</taxon>
        <taxon>Chryseobacterium group</taxon>
        <taxon>Chryseobacterium</taxon>
    </lineage>
</organism>
<gene>
    <name evidence="1" type="ORF">SAMN06265171_10694</name>
</gene>
<dbReference type="InterPro" id="IPR010921">
    <property type="entry name" value="Trp_repressor/repl_initiator"/>
</dbReference>
<dbReference type="RefSeq" id="WP_142718584.1">
    <property type="nucleotide sequence ID" value="NZ_FXTC01000006.1"/>
</dbReference>
<accession>A0A521DTZ5</accession>
<evidence type="ECO:0008006" key="3">
    <source>
        <dbReference type="Google" id="ProtNLM"/>
    </source>
</evidence>
<dbReference type="Proteomes" id="UP000316916">
    <property type="component" value="Unassembled WGS sequence"/>
</dbReference>
<name>A0A521DTZ5_9FLAO</name>
<dbReference type="AlphaFoldDB" id="A0A521DTZ5"/>
<evidence type="ECO:0000313" key="1">
    <source>
        <dbReference type="EMBL" id="SMO75184.1"/>
    </source>
</evidence>
<dbReference type="SUPFAM" id="SSF48295">
    <property type="entry name" value="TrpR-like"/>
    <property type="match status" value="1"/>
</dbReference>
<dbReference type="GO" id="GO:0043565">
    <property type="term" value="F:sequence-specific DNA binding"/>
    <property type="evidence" value="ECO:0007669"/>
    <property type="project" value="InterPro"/>
</dbReference>
<evidence type="ECO:0000313" key="2">
    <source>
        <dbReference type="Proteomes" id="UP000316916"/>
    </source>
</evidence>
<keyword evidence="2" id="KW-1185">Reference proteome</keyword>
<proteinExistence type="predicted"/>
<reference evidence="1 2" key="1">
    <citation type="submission" date="2017-05" db="EMBL/GenBank/DDBJ databases">
        <authorList>
            <person name="Varghese N."/>
            <person name="Submissions S."/>
        </authorList>
    </citation>
    <scope>NUCLEOTIDE SEQUENCE [LARGE SCALE GENOMIC DNA]</scope>
    <source>
        <strain evidence="1 2">DSM 29371</strain>
    </source>
</reference>
<sequence>MDKKVYGGGIVRPDYKRIYSDLIKLEHPEKKVECEKILSKKVLSNLDVISINIIIFGNNDKNLTFNQRYRSYDTETILQILDYQKKDKLTNYEVAAYFKISRNTISKWKKKFLADKRLS</sequence>